<dbReference type="PATRIC" id="fig|29488.15.peg.2989"/>
<evidence type="ECO:0000313" key="3">
    <source>
        <dbReference type="Proteomes" id="UP000092665"/>
    </source>
</evidence>
<keyword evidence="1" id="KW-0472">Membrane</keyword>
<reference evidence="3" key="1">
    <citation type="submission" date="2015-11" db="EMBL/GenBank/DDBJ databases">
        <authorList>
            <person name="Tobias N.J."/>
            <person name="Mishra B."/>
            <person name="Gupta D.K."/>
            <person name="Thines M."/>
            <person name="Stinear T.P."/>
            <person name="Bode H.B."/>
        </authorList>
    </citation>
    <scope>NUCLEOTIDE SEQUENCE [LARGE SCALE GENOMIC DNA]</scope>
    <source>
        <strain evidence="3">PB45.5</strain>
    </source>
</reference>
<dbReference type="GeneID" id="48848014"/>
<keyword evidence="1" id="KW-0812">Transmembrane</keyword>
<evidence type="ECO:0000313" key="2">
    <source>
        <dbReference type="EMBL" id="OCA54270.1"/>
    </source>
</evidence>
<dbReference type="EMBL" id="LOIC01000072">
    <property type="protein sequence ID" value="OCA54270.1"/>
    <property type="molecule type" value="Genomic_DNA"/>
</dbReference>
<accession>A0A1B8YGM1</accession>
<gene>
    <name evidence="2" type="ORF">Phpb_02714</name>
</gene>
<dbReference type="AlphaFoldDB" id="A0A1B8YGM1"/>
<dbReference type="RefSeq" id="WP_041380030.1">
    <property type="nucleotide sequence ID" value="NZ_CAWMQN010000072.1"/>
</dbReference>
<keyword evidence="3" id="KW-1185">Reference proteome</keyword>
<sequence length="60" mass="7160">MMDIFWFVEIIFILFLSLINKVIQDGFFNNVTEPTFLYAHSKFFIILVWNRLSLIIENSG</sequence>
<evidence type="ECO:0000256" key="1">
    <source>
        <dbReference type="SAM" id="Phobius"/>
    </source>
</evidence>
<proteinExistence type="predicted"/>
<protein>
    <submittedName>
        <fullName evidence="2">Uncharacterized protein</fullName>
    </submittedName>
</protein>
<organism evidence="2 3">
    <name type="scientific">Photorhabdus namnaonensis</name>
    <dbReference type="NCBI Taxonomy" id="1851568"/>
    <lineage>
        <taxon>Bacteria</taxon>
        <taxon>Pseudomonadati</taxon>
        <taxon>Pseudomonadota</taxon>
        <taxon>Gammaproteobacteria</taxon>
        <taxon>Enterobacterales</taxon>
        <taxon>Morganellaceae</taxon>
        <taxon>Photorhabdus</taxon>
    </lineage>
</organism>
<name>A0A1B8YGM1_9GAMM</name>
<comment type="caution">
    <text evidence="2">The sequence shown here is derived from an EMBL/GenBank/DDBJ whole genome shotgun (WGS) entry which is preliminary data.</text>
</comment>
<dbReference type="Proteomes" id="UP000092665">
    <property type="component" value="Unassembled WGS sequence"/>
</dbReference>
<keyword evidence="1" id="KW-1133">Transmembrane helix</keyword>
<feature type="transmembrane region" description="Helical" evidence="1">
    <location>
        <begin position="6"/>
        <end position="23"/>
    </location>
</feature>